<keyword evidence="3" id="KW-0862">Zinc</keyword>
<dbReference type="GO" id="GO:0043565">
    <property type="term" value="F:sequence-specific DNA binding"/>
    <property type="evidence" value="ECO:0007669"/>
    <property type="project" value="TreeGrafter"/>
</dbReference>
<dbReference type="GO" id="GO:0006351">
    <property type="term" value="P:DNA-templated transcription"/>
    <property type="evidence" value="ECO:0007669"/>
    <property type="project" value="InterPro"/>
</dbReference>
<dbReference type="PROSITE" id="PS50048">
    <property type="entry name" value="ZN2_CY6_FUNGAL_2"/>
    <property type="match status" value="1"/>
</dbReference>
<dbReference type="SMART" id="SM00066">
    <property type="entry name" value="GAL4"/>
    <property type="match status" value="1"/>
</dbReference>
<dbReference type="GO" id="GO:0008270">
    <property type="term" value="F:zinc ion binding"/>
    <property type="evidence" value="ECO:0007669"/>
    <property type="project" value="InterPro"/>
</dbReference>
<evidence type="ECO:0000256" key="3">
    <source>
        <dbReference type="ARBA" id="ARBA00022833"/>
    </source>
</evidence>
<dbReference type="CDD" id="cd00067">
    <property type="entry name" value="GAL4"/>
    <property type="match status" value="1"/>
</dbReference>
<protein>
    <recommendedName>
        <fullName evidence="8">Zn(2)-C6 fungal-type domain-containing protein</fullName>
    </recommendedName>
</protein>
<keyword evidence="2" id="KW-0479">Metal-binding</keyword>
<comment type="subcellular location">
    <subcellularLocation>
        <location evidence="1">Nucleus</location>
    </subcellularLocation>
</comment>
<dbReference type="Pfam" id="PF04082">
    <property type="entry name" value="Fungal_trans"/>
    <property type="match status" value="1"/>
</dbReference>
<name>A0A376B2H2_9ASCO</name>
<dbReference type="GO" id="GO:0005634">
    <property type="term" value="C:nucleus"/>
    <property type="evidence" value="ECO:0007669"/>
    <property type="project" value="UniProtKB-SubCell"/>
</dbReference>
<gene>
    <name evidence="9" type="ORF">SCODWIG_00445</name>
</gene>
<keyword evidence="6" id="KW-0804">Transcription</keyword>
<evidence type="ECO:0000256" key="1">
    <source>
        <dbReference type="ARBA" id="ARBA00004123"/>
    </source>
</evidence>
<dbReference type="PANTHER" id="PTHR47540">
    <property type="entry name" value="THIAMINE REPRESSIBLE GENES REGULATORY PROTEIN THI5"/>
    <property type="match status" value="1"/>
</dbReference>
<evidence type="ECO:0000256" key="2">
    <source>
        <dbReference type="ARBA" id="ARBA00022723"/>
    </source>
</evidence>
<dbReference type="Gene3D" id="4.10.240.10">
    <property type="entry name" value="Zn(2)-C6 fungal-type DNA-binding domain"/>
    <property type="match status" value="1"/>
</dbReference>
<dbReference type="EMBL" id="UFAJ01000036">
    <property type="protein sequence ID" value="SSD58684.1"/>
    <property type="molecule type" value="Genomic_DNA"/>
</dbReference>
<dbReference type="InterPro" id="IPR007219">
    <property type="entry name" value="XnlR_reg_dom"/>
</dbReference>
<dbReference type="GO" id="GO:0000981">
    <property type="term" value="F:DNA-binding transcription factor activity, RNA polymerase II-specific"/>
    <property type="evidence" value="ECO:0007669"/>
    <property type="project" value="InterPro"/>
</dbReference>
<keyword evidence="10" id="KW-1185">Reference proteome</keyword>
<dbReference type="InterPro" id="IPR051711">
    <property type="entry name" value="Stress_Response_Reg"/>
</dbReference>
<dbReference type="PANTHER" id="PTHR47540:SF1">
    <property type="entry name" value="ACTIVATOR OF STRESS GENES 1-RELATED"/>
    <property type="match status" value="1"/>
</dbReference>
<evidence type="ECO:0000256" key="7">
    <source>
        <dbReference type="ARBA" id="ARBA00023242"/>
    </source>
</evidence>
<dbReference type="SUPFAM" id="SSF57701">
    <property type="entry name" value="Zn2/Cys6 DNA-binding domain"/>
    <property type="match status" value="1"/>
</dbReference>
<organism evidence="9 10">
    <name type="scientific">Saccharomycodes ludwigii</name>
    <dbReference type="NCBI Taxonomy" id="36035"/>
    <lineage>
        <taxon>Eukaryota</taxon>
        <taxon>Fungi</taxon>
        <taxon>Dikarya</taxon>
        <taxon>Ascomycota</taxon>
        <taxon>Saccharomycotina</taxon>
        <taxon>Saccharomycetes</taxon>
        <taxon>Saccharomycodales</taxon>
        <taxon>Saccharomycodaceae</taxon>
        <taxon>Saccharomycodes</taxon>
    </lineage>
</organism>
<evidence type="ECO:0000259" key="8">
    <source>
        <dbReference type="PROSITE" id="PS50048"/>
    </source>
</evidence>
<dbReference type="InterPro" id="IPR001138">
    <property type="entry name" value="Zn2Cys6_DnaBD"/>
</dbReference>
<dbReference type="InterPro" id="IPR036864">
    <property type="entry name" value="Zn2-C6_fun-type_DNA-bd_sf"/>
</dbReference>
<dbReference type="PROSITE" id="PS00463">
    <property type="entry name" value="ZN2_CY6_FUNGAL_1"/>
    <property type="match status" value="1"/>
</dbReference>
<keyword evidence="7" id="KW-0539">Nucleus</keyword>
<evidence type="ECO:0000256" key="6">
    <source>
        <dbReference type="ARBA" id="ARBA00023163"/>
    </source>
</evidence>
<reference evidence="10" key="1">
    <citation type="submission" date="2018-06" db="EMBL/GenBank/DDBJ databases">
        <authorList>
            <person name="Guldener U."/>
        </authorList>
    </citation>
    <scope>NUCLEOTIDE SEQUENCE [LARGE SCALE GENOMIC DNA]</scope>
    <source>
        <strain evidence="10">UTAD17</strain>
    </source>
</reference>
<dbReference type="SMART" id="SM00906">
    <property type="entry name" value="Fungal_trans"/>
    <property type="match status" value="1"/>
</dbReference>
<sequence>MPKEVPYFSIFSTNKQNDTVVPVKKKVSKACDFCRKRKIKCDGQSPCDKCQLRSKICTYASKNLVFKNATSLNNNVIITGQPTQPSLIAGNNSTNNTKSITKKTNSKKKVTKLLKNHQKLLTARISNQYIKDKDSNKNNTDPNYKEILQSIFPRINFNSENFSSKKLLNILQQYRISSPTETELLPINSISSQFEQRADTNSLHLDANKSINAVFNGKIKNSTKEPLTELPPIDLALKLIFKTWDSACILFRFYHRPSFIKILHSLYETNPTDYNEQQRKALPLIYSVIACGALFSKEDITDENTRVFYEDEGYRYFTLAKNSIDLTNSSDMYTIQAFFMMTLFLQCSANLSNSYSYIGIALRGALREGLHRRIGNNKISPLEAETRKRLFWTVYKMDIYMNCILGLPISVRDSDVCQELPLDVDDENIFADIIIQQQWGKVSSCGLNNEHTKLILILKKINDVVYPTKSSNKHLPSLDKISKLEIELNNWMEQLPLQLKPKYQLDLQQQLKQPSLSADVATHKENINKIKLYLKANNLLYLDYLHARIFIYRPFIHYIALHPSKYPQFTEQFTLAQKCIQLARKVVHVAQDMIADNLLSGCYWFAIHTIFFSVACLLYATHYNIESGEDIRRTDIVNDAKIGFGILNKIKSSSMASERIFQLLNNLFEKLNDDTVQLYREKLHELNSHNSDNFNAANNFLGSTTISSMDTNSVSRLLDIPQLVDDNTFIKKVKTNSSSIASDKARTESGQLKDIIKIEPKDSADTNNADQTSNYVNYIQHQRHSIPKLISLFNSRSDSHISSTIGTNHTGAITMHSDAVTSINSNMNNTTNNNEENTPITTVDGDDKMVENTDLSANNYLPGIFDDWDLLLGKIFPSYMIMDDYLNDSGTPSNKSL</sequence>
<evidence type="ECO:0000313" key="10">
    <source>
        <dbReference type="Proteomes" id="UP000262825"/>
    </source>
</evidence>
<dbReference type="CDD" id="cd12148">
    <property type="entry name" value="fungal_TF_MHR"/>
    <property type="match status" value="1"/>
</dbReference>
<dbReference type="GO" id="GO:0045944">
    <property type="term" value="P:positive regulation of transcription by RNA polymerase II"/>
    <property type="evidence" value="ECO:0007669"/>
    <property type="project" value="TreeGrafter"/>
</dbReference>
<keyword evidence="4" id="KW-0805">Transcription regulation</keyword>
<evidence type="ECO:0000256" key="4">
    <source>
        <dbReference type="ARBA" id="ARBA00023015"/>
    </source>
</evidence>
<proteinExistence type="predicted"/>
<dbReference type="VEuPathDB" id="FungiDB:SCODWIG_00445"/>
<feature type="domain" description="Zn(2)-C6 fungal-type" evidence="8">
    <location>
        <begin position="30"/>
        <end position="59"/>
    </location>
</feature>
<evidence type="ECO:0000313" key="9">
    <source>
        <dbReference type="EMBL" id="SSD58684.1"/>
    </source>
</evidence>
<accession>A0A376B2H2</accession>
<dbReference type="Proteomes" id="UP000262825">
    <property type="component" value="Unassembled WGS sequence"/>
</dbReference>
<evidence type="ECO:0000256" key="5">
    <source>
        <dbReference type="ARBA" id="ARBA00023125"/>
    </source>
</evidence>
<keyword evidence="5" id="KW-0238">DNA-binding</keyword>
<dbReference type="Pfam" id="PF00172">
    <property type="entry name" value="Zn_clus"/>
    <property type="match status" value="1"/>
</dbReference>
<dbReference type="AlphaFoldDB" id="A0A376B2H2"/>